<dbReference type="GO" id="GO:0035613">
    <property type="term" value="F:RNA stem-loop binding"/>
    <property type="evidence" value="ECO:0007669"/>
    <property type="project" value="TreeGrafter"/>
</dbReference>
<dbReference type="GO" id="GO:0004519">
    <property type="term" value="F:endonuclease activity"/>
    <property type="evidence" value="ECO:0007669"/>
    <property type="project" value="UniProtKB-KW"/>
</dbReference>
<dbReference type="InterPro" id="IPR012337">
    <property type="entry name" value="RNaseH-like_sf"/>
</dbReference>
<dbReference type="GO" id="GO:0016787">
    <property type="term" value="F:hydrolase activity"/>
    <property type="evidence" value="ECO:0007669"/>
    <property type="project" value="UniProtKB-KW"/>
</dbReference>
<gene>
    <name evidence="8" type="primary">Ervk6_1</name>
    <name evidence="8" type="ORF">NEOCOR_R09813</name>
</gene>
<dbReference type="InterPro" id="IPR036397">
    <property type="entry name" value="RNaseH_sf"/>
</dbReference>
<evidence type="ECO:0000256" key="3">
    <source>
        <dbReference type="ARBA" id="ARBA00022722"/>
    </source>
</evidence>
<name>A0A7L2RJI9_9PASS</name>
<evidence type="ECO:0000256" key="1">
    <source>
        <dbReference type="ARBA" id="ARBA00022679"/>
    </source>
</evidence>
<comment type="caution">
    <text evidence="8">The sequence shown here is derived from an EMBL/GenBank/DDBJ whole genome shotgun (WGS) entry which is preliminary data.</text>
</comment>
<dbReference type="OrthoDB" id="9359997at2759"/>
<reference evidence="8 9" key="1">
    <citation type="submission" date="2019-09" db="EMBL/GenBank/DDBJ databases">
        <title>Bird 10,000 Genomes (B10K) Project - Family phase.</title>
        <authorList>
            <person name="Zhang G."/>
        </authorList>
    </citation>
    <scope>NUCLEOTIDE SEQUENCE [LARGE SCALE GENOMIC DNA]</scope>
    <source>
        <strain evidence="8">B10K-DU-002-79</strain>
    </source>
</reference>
<keyword evidence="6" id="KW-0695">RNA-directed DNA polymerase</keyword>
<evidence type="ECO:0000259" key="7">
    <source>
        <dbReference type="PROSITE" id="PS50994"/>
    </source>
</evidence>
<dbReference type="Gene3D" id="3.30.420.10">
    <property type="entry name" value="Ribonuclease H-like superfamily/Ribonuclease H"/>
    <property type="match status" value="1"/>
</dbReference>
<keyword evidence="1" id="KW-0808">Transferase</keyword>
<proteinExistence type="predicted"/>
<accession>A0A7L2RJI9</accession>
<keyword evidence="4" id="KW-0255">Endonuclease</keyword>
<feature type="non-terminal residue" evidence="8">
    <location>
        <position position="58"/>
    </location>
</feature>
<dbReference type="InterPro" id="IPR001584">
    <property type="entry name" value="Integrase_cat-core"/>
</dbReference>
<evidence type="ECO:0000256" key="2">
    <source>
        <dbReference type="ARBA" id="ARBA00022695"/>
    </source>
</evidence>
<evidence type="ECO:0000256" key="4">
    <source>
        <dbReference type="ARBA" id="ARBA00022759"/>
    </source>
</evidence>
<evidence type="ECO:0000313" key="9">
    <source>
        <dbReference type="Proteomes" id="UP000560066"/>
    </source>
</evidence>
<evidence type="ECO:0000256" key="6">
    <source>
        <dbReference type="ARBA" id="ARBA00022918"/>
    </source>
</evidence>
<dbReference type="EMBL" id="VYZS01041271">
    <property type="protein sequence ID" value="NXS08576.1"/>
    <property type="molecule type" value="Genomic_DNA"/>
</dbReference>
<dbReference type="PANTHER" id="PTHR41694:SF3">
    <property type="entry name" value="RNA-DIRECTED DNA POLYMERASE-RELATED"/>
    <property type="match status" value="1"/>
</dbReference>
<evidence type="ECO:0000313" key="8">
    <source>
        <dbReference type="EMBL" id="NXS08576.1"/>
    </source>
</evidence>
<evidence type="ECO:0000256" key="5">
    <source>
        <dbReference type="ARBA" id="ARBA00022801"/>
    </source>
</evidence>
<dbReference type="AlphaFoldDB" id="A0A7L2RJI9"/>
<dbReference type="GO" id="GO:0015074">
    <property type="term" value="P:DNA integration"/>
    <property type="evidence" value="ECO:0007669"/>
    <property type="project" value="InterPro"/>
</dbReference>
<dbReference type="PROSITE" id="PS50994">
    <property type="entry name" value="INTEGRASE"/>
    <property type="match status" value="1"/>
</dbReference>
<organism evidence="8 9">
    <name type="scientific">Neodrepanis coruscans</name>
    <name type="common">wattled asity</name>
    <dbReference type="NCBI Taxonomy" id="254563"/>
    <lineage>
        <taxon>Eukaryota</taxon>
        <taxon>Metazoa</taxon>
        <taxon>Chordata</taxon>
        <taxon>Craniata</taxon>
        <taxon>Vertebrata</taxon>
        <taxon>Euteleostomi</taxon>
        <taxon>Archelosauria</taxon>
        <taxon>Archosauria</taxon>
        <taxon>Dinosauria</taxon>
        <taxon>Saurischia</taxon>
        <taxon>Theropoda</taxon>
        <taxon>Coelurosauria</taxon>
        <taxon>Aves</taxon>
        <taxon>Neognathae</taxon>
        <taxon>Neoaves</taxon>
        <taxon>Telluraves</taxon>
        <taxon>Australaves</taxon>
        <taxon>Passeriformes</taxon>
        <taxon>Philepittidae</taxon>
        <taxon>Neodrepanis</taxon>
    </lineage>
</organism>
<keyword evidence="3" id="KW-0540">Nuclease</keyword>
<feature type="non-terminal residue" evidence="8">
    <location>
        <position position="1"/>
    </location>
</feature>
<dbReference type="Proteomes" id="UP000560066">
    <property type="component" value="Unassembled WGS sequence"/>
</dbReference>
<dbReference type="PANTHER" id="PTHR41694">
    <property type="entry name" value="ENDOGENOUS RETROVIRUS GROUP K MEMBER POL PROTEIN"/>
    <property type="match status" value="1"/>
</dbReference>
<keyword evidence="2" id="KW-0548">Nucleotidyltransferase</keyword>
<keyword evidence="9" id="KW-1185">Reference proteome</keyword>
<feature type="domain" description="Integrase catalytic" evidence="7">
    <location>
        <begin position="1"/>
        <end position="58"/>
    </location>
</feature>
<keyword evidence="5" id="KW-0378">Hydrolase</keyword>
<dbReference type="SUPFAM" id="SSF53098">
    <property type="entry name" value="Ribonuclease H-like"/>
    <property type="match status" value="1"/>
</dbReference>
<dbReference type="GO" id="GO:0003964">
    <property type="term" value="F:RNA-directed DNA polymerase activity"/>
    <property type="evidence" value="ECO:0007669"/>
    <property type="project" value="UniProtKB-KW"/>
</dbReference>
<protein>
    <submittedName>
        <fullName evidence="8">POK6 protein</fullName>
    </submittedName>
</protein>
<sequence length="58" mass="6420">IHVCFAFMGVPLAIKTDNGPAYASLQFKRFCNLWGITHDTSIAHDLTSQALVEWANQA</sequence>